<name>A0ABQ3T901_9ACTN</name>
<accession>A0ABQ3T901</accession>
<dbReference type="EMBL" id="BNED01000005">
    <property type="protein sequence ID" value="GHI76872.1"/>
    <property type="molecule type" value="Genomic_DNA"/>
</dbReference>
<sequence>MSPYALGANHSSIGVPGLEFSHTIAFVVGPQGSAAPAGAAGGRTVAIKAAITVKKP</sequence>
<evidence type="ECO:0000313" key="1">
    <source>
        <dbReference type="EMBL" id="GHI76872.1"/>
    </source>
</evidence>
<comment type="caution">
    <text evidence="1">The sequence shown here is derived from an EMBL/GenBank/DDBJ whole genome shotgun (WGS) entry which is preliminary data.</text>
</comment>
<gene>
    <name evidence="1" type="ORF">Sspor_24330</name>
</gene>
<reference evidence="2" key="1">
    <citation type="submission" date="2023-07" db="EMBL/GenBank/DDBJ databases">
        <title>Whole genome shotgun sequence of Streptomyces spororaveus NBRC 15456.</title>
        <authorList>
            <person name="Komaki H."/>
            <person name="Tamura T."/>
        </authorList>
    </citation>
    <scope>NUCLEOTIDE SEQUENCE [LARGE SCALE GENOMIC DNA]</scope>
    <source>
        <strain evidence="2">NBRC 15456</strain>
    </source>
</reference>
<proteinExistence type="predicted"/>
<evidence type="ECO:0000313" key="2">
    <source>
        <dbReference type="Proteomes" id="UP000608522"/>
    </source>
</evidence>
<organism evidence="1 2">
    <name type="scientific">Streptomyces spororaveus</name>
    <dbReference type="NCBI Taxonomy" id="284039"/>
    <lineage>
        <taxon>Bacteria</taxon>
        <taxon>Bacillati</taxon>
        <taxon>Actinomycetota</taxon>
        <taxon>Actinomycetes</taxon>
        <taxon>Kitasatosporales</taxon>
        <taxon>Streptomycetaceae</taxon>
        <taxon>Streptomyces</taxon>
    </lineage>
</organism>
<protein>
    <submittedName>
        <fullName evidence="1">Uncharacterized protein</fullName>
    </submittedName>
</protein>
<keyword evidence="2" id="KW-1185">Reference proteome</keyword>
<dbReference type="Proteomes" id="UP000608522">
    <property type="component" value="Unassembled WGS sequence"/>
</dbReference>